<evidence type="ECO:0000256" key="3">
    <source>
        <dbReference type="ARBA" id="ARBA00022692"/>
    </source>
</evidence>
<protein>
    <recommendedName>
        <fullName evidence="6">TVP38/TMEM64 family membrane protein</fullName>
    </recommendedName>
</protein>
<comment type="subcellular location">
    <subcellularLocation>
        <location evidence="1 6">Cell membrane</location>
        <topology evidence="1 6">Multi-pass membrane protein</topology>
    </subcellularLocation>
</comment>
<keyword evidence="3 6" id="KW-0812">Transmembrane</keyword>
<evidence type="ECO:0000256" key="4">
    <source>
        <dbReference type="ARBA" id="ARBA00022989"/>
    </source>
</evidence>
<keyword evidence="2 6" id="KW-1003">Cell membrane</keyword>
<keyword evidence="4 6" id="KW-1133">Transmembrane helix</keyword>
<evidence type="ECO:0000256" key="1">
    <source>
        <dbReference type="ARBA" id="ARBA00004651"/>
    </source>
</evidence>
<evidence type="ECO:0000313" key="8">
    <source>
        <dbReference type="EMBL" id="AEG60317.1"/>
    </source>
</evidence>
<keyword evidence="5 6" id="KW-0472">Membrane</keyword>
<gene>
    <name evidence="8" type="ordered locus">Desru_2065</name>
</gene>
<dbReference type="RefSeq" id="WP_013842077.1">
    <property type="nucleotide sequence ID" value="NC_015589.1"/>
</dbReference>
<dbReference type="PANTHER" id="PTHR12677:SF59">
    <property type="entry name" value="GOLGI APPARATUS MEMBRANE PROTEIN TVP38-RELATED"/>
    <property type="match status" value="1"/>
</dbReference>
<feature type="transmembrane region" description="Helical" evidence="6">
    <location>
        <begin position="12"/>
        <end position="33"/>
    </location>
</feature>
<keyword evidence="9" id="KW-1185">Reference proteome</keyword>
<dbReference type="InterPro" id="IPR015414">
    <property type="entry name" value="TMEM64"/>
</dbReference>
<dbReference type="eggNOG" id="COG0398">
    <property type="taxonomic scope" value="Bacteria"/>
</dbReference>
<accession>F6DK03</accession>
<evidence type="ECO:0000313" key="9">
    <source>
        <dbReference type="Proteomes" id="UP000009234"/>
    </source>
</evidence>
<dbReference type="KEGG" id="dru:Desru_2065"/>
<dbReference type="EMBL" id="CP002780">
    <property type="protein sequence ID" value="AEG60317.1"/>
    <property type="molecule type" value="Genomic_DNA"/>
</dbReference>
<reference evidence="8 9" key="2">
    <citation type="journal article" date="2012" name="Stand. Genomic Sci.">
        <title>Complete genome sequence of the sulfate-reducing firmicute Desulfotomaculum ruminis type strain (DL(T)).</title>
        <authorList>
            <person name="Spring S."/>
            <person name="Visser M."/>
            <person name="Lu M."/>
            <person name="Copeland A."/>
            <person name="Lapidus A."/>
            <person name="Lucas S."/>
            <person name="Cheng J.F."/>
            <person name="Han C."/>
            <person name="Tapia R."/>
            <person name="Goodwin L.A."/>
            <person name="Pitluck S."/>
            <person name="Ivanova N."/>
            <person name="Land M."/>
            <person name="Hauser L."/>
            <person name="Larimer F."/>
            <person name="Rohde M."/>
            <person name="Goker M."/>
            <person name="Detter J.C."/>
            <person name="Kyrpides N.C."/>
            <person name="Woyke T."/>
            <person name="Schaap P.J."/>
            <person name="Plugge C.M."/>
            <person name="Muyzer G."/>
            <person name="Kuever J."/>
            <person name="Pereira I.A."/>
            <person name="Parshina S.N."/>
            <person name="Bernier-Latmani R."/>
            <person name="Stams A.J."/>
            <person name="Klenk H.P."/>
        </authorList>
    </citation>
    <scope>NUCLEOTIDE SEQUENCE [LARGE SCALE GENOMIC DNA]</scope>
    <source>
        <strain evidence="9">ATCC 23193 / DSM 2154 / NCIB 8452 / DL</strain>
    </source>
</reference>
<feature type="transmembrane region" description="Helical" evidence="6">
    <location>
        <begin position="171"/>
        <end position="194"/>
    </location>
</feature>
<feature type="transmembrane region" description="Helical" evidence="6">
    <location>
        <begin position="53"/>
        <end position="73"/>
    </location>
</feature>
<reference evidence="9" key="1">
    <citation type="submission" date="2011-05" db="EMBL/GenBank/DDBJ databases">
        <title>Complete sequence of Desulfotomaculum ruminis DSM 2154.</title>
        <authorList>
            <person name="Lucas S."/>
            <person name="Copeland A."/>
            <person name="Lapidus A."/>
            <person name="Cheng J.-F."/>
            <person name="Goodwin L."/>
            <person name="Pitluck S."/>
            <person name="Lu M."/>
            <person name="Detter J.C."/>
            <person name="Han C."/>
            <person name="Tapia R."/>
            <person name="Land M."/>
            <person name="Hauser L."/>
            <person name="Kyrpides N."/>
            <person name="Ivanova N."/>
            <person name="Mikhailova N."/>
            <person name="Pagani I."/>
            <person name="Stams A.J.M."/>
            <person name="Plugge C.M."/>
            <person name="Muyzer G."/>
            <person name="Kuever J."/>
            <person name="Parshina S.N."/>
            <person name="Ivanova A.E."/>
            <person name="Nazina T.N."/>
            <person name="Brambilla E."/>
            <person name="Spring S."/>
            <person name="Klenk H.-P."/>
            <person name="Woyke T."/>
        </authorList>
    </citation>
    <scope>NUCLEOTIDE SEQUENCE [LARGE SCALE GENOMIC DNA]</scope>
    <source>
        <strain evidence="9">ATCC 23193 / DSM 2154 / NCIB 8452 / DL</strain>
    </source>
</reference>
<feature type="transmembrane region" description="Helical" evidence="6">
    <location>
        <begin position="85"/>
        <end position="110"/>
    </location>
</feature>
<organism evidence="8 9">
    <name type="scientific">Desulforamulus ruminis (strain ATCC 23193 / DSM 2154 / NCIMB 8452 / DL)</name>
    <name type="common">Desulfotomaculum ruminis</name>
    <dbReference type="NCBI Taxonomy" id="696281"/>
    <lineage>
        <taxon>Bacteria</taxon>
        <taxon>Bacillati</taxon>
        <taxon>Bacillota</taxon>
        <taxon>Clostridia</taxon>
        <taxon>Eubacteriales</taxon>
        <taxon>Peptococcaceae</taxon>
        <taxon>Desulforamulus</taxon>
    </lineage>
</organism>
<feature type="transmembrane region" description="Helical" evidence="6">
    <location>
        <begin position="200"/>
        <end position="218"/>
    </location>
</feature>
<dbReference type="Proteomes" id="UP000009234">
    <property type="component" value="Chromosome"/>
</dbReference>
<dbReference type="OrthoDB" id="3173541at2"/>
<dbReference type="InterPro" id="IPR032816">
    <property type="entry name" value="VTT_dom"/>
</dbReference>
<name>F6DK03_DESRL</name>
<dbReference type="GO" id="GO:0005886">
    <property type="term" value="C:plasma membrane"/>
    <property type="evidence" value="ECO:0007669"/>
    <property type="project" value="UniProtKB-SubCell"/>
</dbReference>
<evidence type="ECO:0000256" key="2">
    <source>
        <dbReference type="ARBA" id="ARBA00022475"/>
    </source>
</evidence>
<evidence type="ECO:0000256" key="5">
    <source>
        <dbReference type="ARBA" id="ARBA00023136"/>
    </source>
</evidence>
<proteinExistence type="inferred from homology"/>
<dbReference type="STRING" id="696281.Desru_2065"/>
<evidence type="ECO:0000259" key="7">
    <source>
        <dbReference type="Pfam" id="PF09335"/>
    </source>
</evidence>
<comment type="similarity">
    <text evidence="6">Belongs to the TVP38/TMEM64 family.</text>
</comment>
<evidence type="ECO:0000256" key="6">
    <source>
        <dbReference type="RuleBase" id="RU366058"/>
    </source>
</evidence>
<dbReference type="HOGENOM" id="CLU_038944_5_0_9"/>
<dbReference type="PANTHER" id="PTHR12677">
    <property type="entry name" value="GOLGI APPARATUS MEMBRANE PROTEIN TVP38-RELATED"/>
    <property type="match status" value="1"/>
</dbReference>
<sequence>MNKMDKATKQLIMAVVVFVMAMLALTWLALPYIRLLSEPETQQEFTDWVTSLGLWGGLVFLGIQILQVIVAFIPGEPVELLAGVLYGGWGGLLISLMGCMVASSFIFLLTKKWGVTLLTKLFPQKKIAKFAFLNNSRQLETVVFILFLLPGTPKDMLTYIVGTTPMRLSRFLFISTLARIPSIVSSTFIGATLWQGEWDVSLLFLAVTTLAGLAGIVYKDRLVAFCRKKGSRMKGAVLLKTKKQFKRPSRRTAEKTSFRRPRS</sequence>
<dbReference type="Pfam" id="PF09335">
    <property type="entry name" value="VTT_dom"/>
    <property type="match status" value="1"/>
</dbReference>
<dbReference type="AlphaFoldDB" id="F6DK03"/>
<feature type="domain" description="VTT" evidence="7">
    <location>
        <begin position="73"/>
        <end position="191"/>
    </location>
</feature>